<protein>
    <recommendedName>
        <fullName evidence="10">NB-ARC domain-containing protein</fullName>
    </recommendedName>
</protein>
<dbReference type="AlphaFoldDB" id="A0A3B6LFG1"/>
<dbReference type="Proteomes" id="UP000019116">
    <property type="component" value="Chromosome 5B"/>
</dbReference>
<dbReference type="InterPro" id="IPR002182">
    <property type="entry name" value="NB-ARC"/>
</dbReference>
<evidence type="ECO:0000259" key="7">
    <source>
        <dbReference type="Pfam" id="PF18052"/>
    </source>
</evidence>
<evidence type="ECO:0000259" key="6">
    <source>
        <dbReference type="Pfam" id="PF00931"/>
    </source>
</evidence>
<proteinExistence type="inferred from homology"/>
<keyword evidence="4" id="KW-0547">Nucleotide-binding</keyword>
<dbReference type="PRINTS" id="PR00364">
    <property type="entry name" value="DISEASERSIST"/>
</dbReference>
<evidence type="ECO:0000256" key="3">
    <source>
        <dbReference type="ARBA" id="ARBA00022737"/>
    </source>
</evidence>
<dbReference type="InterPro" id="IPR027417">
    <property type="entry name" value="P-loop_NTPase"/>
</dbReference>
<organism evidence="8">
    <name type="scientific">Triticum aestivum</name>
    <name type="common">Wheat</name>
    <dbReference type="NCBI Taxonomy" id="4565"/>
    <lineage>
        <taxon>Eukaryota</taxon>
        <taxon>Viridiplantae</taxon>
        <taxon>Streptophyta</taxon>
        <taxon>Embryophyta</taxon>
        <taxon>Tracheophyta</taxon>
        <taxon>Spermatophyta</taxon>
        <taxon>Magnoliopsida</taxon>
        <taxon>Liliopsida</taxon>
        <taxon>Poales</taxon>
        <taxon>Poaceae</taxon>
        <taxon>BOP clade</taxon>
        <taxon>Pooideae</taxon>
        <taxon>Triticodae</taxon>
        <taxon>Triticeae</taxon>
        <taxon>Triticinae</taxon>
        <taxon>Triticum</taxon>
    </lineage>
</organism>
<keyword evidence="5" id="KW-0611">Plant defense</keyword>
<dbReference type="Gramene" id="TraesSTA5B03G02788400.1">
    <property type="protein sequence ID" value="TraesSTA5B03G02788400.1"/>
    <property type="gene ID" value="TraesSTA5B03G02788400"/>
</dbReference>
<dbReference type="SMR" id="A0A3B6LFG1"/>
<dbReference type="InterPro" id="IPR041118">
    <property type="entry name" value="Rx_N"/>
</dbReference>
<dbReference type="Gramene" id="TraesCS5B02G020400.1">
    <property type="protein sequence ID" value="TraesCS5B02G020400.1"/>
    <property type="gene ID" value="TraesCS5B02G020400"/>
</dbReference>
<evidence type="ECO:0000256" key="5">
    <source>
        <dbReference type="ARBA" id="ARBA00022821"/>
    </source>
</evidence>
<dbReference type="Gene3D" id="3.40.50.300">
    <property type="entry name" value="P-loop containing nucleotide triphosphate hydrolases"/>
    <property type="match status" value="1"/>
</dbReference>
<comment type="similarity">
    <text evidence="1">Belongs to the disease resistance NB-LRR family.</text>
</comment>
<dbReference type="Pfam" id="PF18052">
    <property type="entry name" value="Rx_N"/>
    <property type="match status" value="1"/>
</dbReference>
<keyword evidence="9" id="KW-1185">Reference proteome</keyword>
<dbReference type="Gene3D" id="1.20.5.4130">
    <property type="match status" value="1"/>
</dbReference>
<dbReference type="EnsemblPlants" id="TraesCS5B02G020400.1">
    <property type="protein sequence ID" value="TraesCS5B02G020400.1"/>
    <property type="gene ID" value="TraesCS5B02G020400"/>
</dbReference>
<dbReference type="GO" id="GO:0006952">
    <property type="term" value="P:defense response"/>
    <property type="evidence" value="ECO:0007669"/>
    <property type="project" value="UniProtKB-KW"/>
</dbReference>
<dbReference type="OrthoDB" id="686439at2759"/>
<dbReference type="SUPFAM" id="SSF52540">
    <property type="entry name" value="P-loop containing nucleoside triphosphate hydrolases"/>
    <property type="match status" value="1"/>
</dbReference>
<sequence length="379" mass="42605">MEAPVSASQGVMRSLPMKMESLLSGPEHGLRAEEKKKLRILQGELQELIDNYLLEPSEVEFPASTASTWMGCVRDLSYDIDDFIYELAHVAGGGARFNVVQKPPRFKISRRFPEKPMRRQWIAIEISGFRTRVKEAIRRHNDYLGRNCKWRPSSSGQPPPSPPSGVAAIHLVGVDSSIKQLCGWLANDGQPEHKVACIVGPGGVGKTTLAKQVYRMLRVGGQFQCLAFVRTSRKPDMKGLLTSILSQVRPQQLTDDACDLHNLVLSIRAHLQDKTYLIVIEDLWALSTWDLVNRSLPKGNCCSRISTTSEVEVIAQTCCAKKEDNSTYMPFKKQDDSKYIIKKEPLSEDESRVLFLSRAFGKQAERPQHLKEVSNEILK</sequence>
<dbReference type="Gramene" id="TraesLDM5B03G02799200.1">
    <property type="protein sequence ID" value="TraesLDM5B03G02799200.1"/>
    <property type="gene ID" value="TraesLDM5B03G02799200"/>
</dbReference>
<evidence type="ECO:0008006" key="10">
    <source>
        <dbReference type="Google" id="ProtNLM"/>
    </source>
</evidence>
<accession>A0A3B6LFG1</accession>
<dbReference type="Gramene" id="TraesRN5B0100049400.1">
    <property type="protein sequence ID" value="TraesRN5B0100049400.1"/>
    <property type="gene ID" value="TraesRN5B0100049400"/>
</dbReference>
<dbReference type="PANTHER" id="PTHR19338">
    <property type="entry name" value="TRANSLOCASE OF INNER MITOCHONDRIAL MEMBRANE 13 HOMOLOG"/>
    <property type="match status" value="1"/>
</dbReference>
<evidence type="ECO:0000313" key="9">
    <source>
        <dbReference type="Proteomes" id="UP000019116"/>
    </source>
</evidence>
<reference evidence="8" key="1">
    <citation type="submission" date="2018-08" db="EMBL/GenBank/DDBJ databases">
        <authorList>
            <person name="Rossello M."/>
        </authorList>
    </citation>
    <scope>NUCLEOTIDE SEQUENCE [LARGE SCALE GENOMIC DNA]</scope>
    <source>
        <strain evidence="8">cv. Chinese Spring</strain>
    </source>
</reference>
<dbReference type="Gramene" id="TraesCS5B03G0048600.1">
    <property type="protein sequence ID" value="TraesCS5B03G0048600.1.CDS"/>
    <property type="gene ID" value="TraesCS5B03G0048600"/>
</dbReference>
<evidence type="ECO:0000256" key="1">
    <source>
        <dbReference type="ARBA" id="ARBA00008894"/>
    </source>
</evidence>
<dbReference type="OMA" id="WIAIEIS"/>
<feature type="domain" description="NB-ARC" evidence="6">
    <location>
        <begin position="176"/>
        <end position="320"/>
    </location>
</feature>
<evidence type="ECO:0000256" key="2">
    <source>
        <dbReference type="ARBA" id="ARBA00022614"/>
    </source>
</evidence>
<keyword evidence="3" id="KW-0677">Repeat</keyword>
<reference evidence="8" key="2">
    <citation type="submission" date="2018-10" db="UniProtKB">
        <authorList>
            <consortium name="EnsemblPlants"/>
        </authorList>
    </citation>
    <scope>IDENTIFICATION</scope>
</reference>
<name>A0A3B6LFG1_WHEAT</name>
<dbReference type="Pfam" id="PF00931">
    <property type="entry name" value="NB-ARC"/>
    <property type="match status" value="1"/>
</dbReference>
<dbReference type="GO" id="GO:0043531">
    <property type="term" value="F:ADP binding"/>
    <property type="evidence" value="ECO:0007669"/>
    <property type="project" value="InterPro"/>
</dbReference>
<keyword evidence="2" id="KW-0433">Leucine-rich repeat</keyword>
<feature type="domain" description="Disease resistance N-terminal" evidence="7">
    <location>
        <begin position="11"/>
        <end position="94"/>
    </location>
</feature>
<evidence type="ECO:0000313" key="8">
    <source>
        <dbReference type="EnsemblPlants" id="TraesCS5B02G020400.1"/>
    </source>
</evidence>
<dbReference type="PANTHER" id="PTHR19338:SF30">
    <property type="entry name" value="NB-ARC DOMAIN-CONTAINING PROTEIN"/>
    <property type="match status" value="1"/>
</dbReference>
<evidence type="ECO:0000256" key="4">
    <source>
        <dbReference type="ARBA" id="ARBA00022741"/>
    </source>
</evidence>